<dbReference type="RefSeq" id="WP_237872366.1">
    <property type="nucleotide sequence ID" value="NZ_JAKLTR010000007.1"/>
</dbReference>
<dbReference type="PROSITE" id="PS51257">
    <property type="entry name" value="PROKAR_LIPOPROTEIN"/>
    <property type="match status" value="1"/>
</dbReference>
<organism evidence="2 3">
    <name type="scientific">Terrimonas ginsenosidimutans</name>
    <dbReference type="NCBI Taxonomy" id="2908004"/>
    <lineage>
        <taxon>Bacteria</taxon>
        <taxon>Pseudomonadati</taxon>
        <taxon>Bacteroidota</taxon>
        <taxon>Chitinophagia</taxon>
        <taxon>Chitinophagales</taxon>
        <taxon>Chitinophagaceae</taxon>
        <taxon>Terrimonas</taxon>
    </lineage>
</organism>
<evidence type="ECO:0000256" key="1">
    <source>
        <dbReference type="SAM" id="SignalP"/>
    </source>
</evidence>
<dbReference type="Proteomes" id="UP001165367">
    <property type="component" value="Unassembled WGS sequence"/>
</dbReference>
<sequence length="175" mass="18391">MKSLFTRLTLLLAVTLSLTACSKDKDENSTHISVKIDGVVQNFSVNAMAMRMEQPADNVYSIQIAGASANLATASAVTLMIVSNEPLAPGKFGFGDLDDPNFSEKGGMIGFALNGTDAFMSSPDGPNLTEITITSISSNSVQGTFKGNIFGLNPSGTALVEMSMTEGTFNVPIIR</sequence>
<comment type="caution">
    <text evidence="2">The sequence shown here is derived from an EMBL/GenBank/DDBJ whole genome shotgun (WGS) entry which is preliminary data.</text>
</comment>
<evidence type="ECO:0000313" key="2">
    <source>
        <dbReference type="EMBL" id="MCG2615215.1"/>
    </source>
</evidence>
<evidence type="ECO:0008006" key="4">
    <source>
        <dbReference type="Google" id="ProtNLM"/>
    </source>
</evidence>
<proteinExistence type="predicted"/>
<protein>
    <recommendedName>
        <fullName evidence="4">Lipoprotein</fullName>
    </recommendedName>
</protein>
<keyword evidence="1" id="KW-0732">Signal</keyword>
<dbReference type="EMBL" id="JAKLTR010000007">
    <property type="protein sequence ID" value="MCG2615215.1"/>
    <property type="molecule type" value="Genomic_DNA"/>
</dbReference>
<evidence type="ECO:0000313" key="3">
    <source>
        <dbReference type="Proteomes" id="UP001165367"/>
    </source>
</evidence>
<name>A0ABS9KSC2_9BACT</name>
<accession>A0ABS9KSC2</accession>
<gene>
    <name evidence="2" type="ORF">LZZ85_13020</name>
</gene>
<keyword evidence="3" id="KW-1185">Reference proteome</keyword>
<reference evidence="2" key="1">
    <citation type="submission" date="2022-01" db="EMBL/GenBank/DDBJ databases">
        <authorList>
            <person name="Jo J.-H."/>
            <person name="Im W.-T."/>
        </authorList>
    </citation>
    <scope>NUCLEOTIDE SEQUENCE</scope>
    <source>
        <strain evidence="2">NA20</strain>
    </source>
</reference>
<feature type="signal peptide" evidence="1">
    <location>
        <begin position="1"/>
        <end position="22"/>
    </location>
</feature>
<feature type="chain" id="PRO_5047292604" description="Lipoprotein" evidence="1">
    <location>
        <begin position="23"/>
        <end position="175"/>
    </location>
</feature>